<dbReference type="HOGENOM" id="CLU_030024_3_2_9"/>
<sequence length="300" mass="34549">MKKITRKWILAIVLVVIGIFLAISVRSSIKFELGNKVSYEVPSRYQRVPSGIMVFCYHRVLKDTRTVRLSEDLSSNSQFHDFNVNSNDFKNQMTYLHQHHIEVISTKKMIQLISSHRPLHHRYVVLTFDDIDRTTVDNALPVMLKFHYPFTVSIITGNTGEYRAGTKLATWSQIIQMKKKAGDLIDFGVHTNNMHYLTSNGTPVFNVPSNFSRFKGDYALSQKVLKKEIGSKTNIFTYPYGSGDTQVQSFLQEQPLKVIYTLNTGIVRRHSDLKNTPRIIVNSNSWPSIKKWLTHPEKLD</sequence>
<dbReference type="AlphaFoldDB" id="G8PAV1"/>
<name>G8PAV1_PEDCP</name>
<dbReference type="InterPro" id="IPR051398">
    <property type="entry name" value="Polysacch_Deacetylase"/>
</dbReference>
<dbReference type="GO" id="GO:0005576">
    <property type="term" value="C:extracellular region"/>
    <property type="evidence" value="ECO:0007669"/>
    <property type="project" value="UniProtKB-SubCell"/>
</dbReference>
<reference evidence="4 5" key="1">
    <citation type="journal article" date="2012" name="J. Bacteriol.">
        <title>Complete Genome Sequence of the Beer Spoilage Organism Pediococcus claussenii ATCC BAA-344T.</title>
        <authorList>
            <person name="Pittet V."/>
            <person name="Abegunde T."/>
            <person name="Marfleet T."/>
            <person name="Haakensen M."/>
            <person name="Morrow K."/>
            <person name="Jayaprakash T."/>
            <person name="Schroeder K."/>
            <person name="Trost B."/>
            <person name="Byrns S."/>
            <person name="Bergsveinson J."/>
            <person name="Kusalik A."/>
            <person name="Ziola B."/>
        </authorList>
    </citation>
    <scope>NUCLEOTIDE SEQUENCE [LARGE SCALE GENOMIC DNA]</scope>
    <source>
        <strain evidence="4 5">ATCC BAA-344</strain>
    </source>
</reference>
<organism evidence="4 5">
    <name type="scientific">Pediococcus claussenii (strain ATCC BAA-344 / DSM 14800 / JCM 18046 / KCTC 3811 / LMG 21948 / P06)</name>
    <dbReference type="NCBI Taxonomy" id="701521"/>
    <lineage>
        <taxon>Bacteria</taxon>
        <taxon>Bacillati</taxon>
        <taxon>Bacillota</taxon>
        <taxon>Bacilli</taxon>
        <taxon>Lactobacillales</taxon>
        <taxon>Lactobacillaceae</taxon>
        <taxon>Pediococcus</taxon>
    </lineage>
</organism>
<dbReference type="Gene3D" id="3.20.20.370">
    <property type="entry name" value="Glycoside hydrolase/deacetylase"/>
    <property type="match status" value="1"/>
</dbReference>
<dbReference type="InterPro" id="IPR011330">
    <property type="entry name" value="Glyco_hydro/deAcase_b/a-brl"/>
</dbReference>
<proteinExistence type="predicted"/>
<comment type="subcellular location">
    <subcellularLocation>
        <location evidence="1">Secreted</location>
    </subcellularLocation>
</comment>
<dbReference type="InterPro" id="IPR002509">
    <property type="entry name" value="NODB_dom"/>
</dbReference>
<dbReference type="SUPFAM" id="SSF88713">
    <property type="entry name" value="Glycoside hydrolase/deacetylase"/>
    <property type="match status" value="1"/>
</dbReference>
<dbReference type="PATRIC" id="fig|701521.8.peg.1502"/>
<dbReference type="GO" id="GO:0005975">
    <property type="term" value="P:carbohydrate metabolic process"/>
    <property type="evidence" value="ECO:0007669"/>
    <property type="project" value="InterPro"/>
</dbReference>
<gene>
    <name evidence="4" type="ordered locus">PECL_1601</name>
</gene>
<dbReference type="PROSITE" id="PS51677">
    <property type="entry name" value="NODB"/>
    <property type="match status" value="1"/>
</dbReference>
<dbReference type="PANTHER" id="PTHR34216:SF3">
    <property type="entry name" value="POLY-BETA-1,6-N-ACETYL-D-GLUCOSAMINE N-DEACETYLASE"/>
    <property type="match status" value="1"/>
</dbReference>
<feature type="domain" description="NodB homology" evidence="3">
    <location>
        <begin position="122"/>
        <end position="300"/>
    </location>
</feature>
<keyword evidence="5" id="KW-1185">Reference proteome</keyword>
<dbReference type="Proteomes" id="UP000005444">
    <property type="component" value="Chromosome"/>
</dbReference>
<dbReference type="GO" id="GO:0016810">
    <property type="term" value="F:hydrolase activity, acting on carbon-nitrogen (but not peptide) bonds"/>
    <property type="evidence" value="ECO:0007669"/>
    <property type="project" value="InterPro"/>
</dbReference>
<dbReference type="RefSeq" id="WP_014216013.1">
    <property type="nucleotide sequence ID" value="NC_016605.1"/>
</dbReference>
<dbReference type="eggNOG" id="COG0726">
    <property type="taxonomic scope" value="Bacteria"/>
</dbReference>
<evidence type="ECO:0000313" key="5">
    <source>
        <dbReference type="Proteomes" id="UP000005444"/>
    </source>
</evidence>
<keyword evidence="2" id="KW-0732">Signal</keyword>
<dbReference type="PANTHER" id="PTHR34216">
    <property type="match status" value="1"/>
</dbReference>
<dbReference type="EMBL" id="CP003137">
    <property type="protein sequence ID" value="AEV95819.1"/>
    <property type="molecule type" value="Genomic_DNA"/>
</dbReference>
<dbReference type="STRING" id="701521.PECL_1601"/>
<evidence type="ECO:0000259" key="3">
    <source>
        <dbReference type="PROSITE" id="PS51677"/>
    </source>
</evidence>
<dbReference type="KEGG" id="pce:PECL_1601"/>
<evidence type="ECO:0000313" key="4">
    <source>
        <dbReference type="EMBL" id="AEV95819.1"/>
    </source>
</evidence>
<dbReference type="Pfam" id="PF01522">
    <property type="entry name" value="Polysacc_deac_1"/>
    <property type="match status" value="1"/>
</dbReference>
<evidence type="ECO:0000256" key="1">
    <source>
        <dbReference type="ARBA" id="ARBA00004613"/>
    </source>
</evidence>
<accession>G8PAV1</accession>
<evidence type="ECO:0000256" key="2">
    <source>
        <dbReference type="ARBA" id="ARBA00022729"/>
    </source>
</evidence>
<protein>
    <submittedName>
        <fullName evidence="4">Polysaccharide deacetylase family protein</fullName>
    </submittedName>
</protein>